<name>A0A9N9PVF6_9HELO</name>
<dbReference type="Proteomes" id="UP000696280">
    <property type="component" value="Unassembled WGS sequence"/>
</dbReference>
<reference evidence="3" key="1">
    <citation type="submission" date="2021-07" db="EMBL/GenBank/DDBJ databases">
        <authorList>
            <person name="Durling M."/>
        </authorList>
    </citation>
    <scope>NUCLEOTIDE SEQUENCE</scope>
</reference>
<dbReference type="AlphaFoldDB" id="A0A9N9PVF6"/>
<feature type="transmembrane region" description="Helical" evidence="2">
    <location>
        <begin position="230"/>
        <end position="253"/>
    </location>
</feature>
<comment type="caution">
    <text evidence="3">The sequence shown here is derived from an EMBL/GenBank/DDBJ whole genome shotgun (WGS) entry which is preliminary data.</text>
</comment>
<evidence type="ECO:0000256" key="2">
    <source>
        <dbReference type="SAM" id="Phobius"/>
    </source>
</evidence>
<evidence type="ECO:0000313" key="3">
    <source>
        <dbReference type="EMBL" id="CAG8956648.1"/>
    </source>
</evidence>
<evidence type="ECO:0000256" key="1">
    <source>
        <dbReference type="SAM" id="MobiDB-lite"/>
    </source>
</evidence>
<keyword evidence="2" id="KW-0812">Transmembrane</keyword>
<keyword evidence="4" id="KW-1185">Reference proteome</keyword>
<sequence>MAAYLTPNVPNVGSLNVAPYLPAPALPNIVVEWAAIIPLVCHLADFKRDYELVGQMAMTGSISIGIFPRLGVLAGLARLLKNGPDFLDQASSRGNSSRTVWDVTWGGSFPTANGSASLMIAKYALGKIKHVIKMPDTIPTKEKQSRTQSASSTDSDKTVVQPSSGSQSRNKDSNSQLTQAPSPISAPKAQNHRRYQTLNVLRFSRKAPRRSRLHKIHFISTSTAYRITKFIATAGLTVALILFGCYGTATIVFSGCISQLACRASTVERTPGYLESNEGDRDSCMLVGIHQNASVWYLFTGDRGVVDTLLNKTMISVPQDFKRNALAYILLFTHCLQLLAMTFTTAQKAWDGVVLVFLMLLEYIWRLQYQDRLLVRRWLEEEGVEVVAKSFEFTGRTMMLGSIQSFSGSQTTEWIDGIVTPHPRRDAWLDRLRQLDAEIEDATMLNNEKRKWGERDWKYIELSSGLAFASAAILREEMKQELEA</sequence>
<gene>
    <name evidence="3" type="ORF">HYFRA_00011959</name>
</gene>
<dbReference type="EMBL" id="CAJVRL010000071">
    <property type="protein sequence ID" value="CAG8956648.1"/>
    <property type="molecule type" value="Genomic_DNA"/>
</dbReference>
<feature type="region of interest" description="Disordered" evidence="1">
    <location>
        <begin position="136"/>
        <end position="191"/>
    </location>
</feature>
<keyword evidence="2" id="KW-1133">Transmembrane helix</keyword>
<feature type="compositionally biased region" description="Polar residues" evidence="1">
    <location>
        <begin position="146"/>
        <end position="182"/>
    </location>
</feature>
<evidence type="ECO:0000313" key="4">
    <source>
        <dbReference type="Proteomes" id="UP000696280"/>
    </source>
</evidence>
<organism evidence="3 4">
    <name type="scientific">Hymenoscyphus fraxineus</name>
    <dbReference type="NCBI Taxonomy" id="746836"/>
    <lineage>
        <taxon>Eukaryota</taxon>
        <taxon>Fungi</taxon>
        <taxon>Dikarya</taxon>
        <taxon>Ascomycota</taxon>
        <taxon>Pezizomycotina</taxon>
        <taxon>Leotiomycetes</taxon>
        <taxon>Helotiales</taxon>
        <taxon>Helotiaceae</taxon>
        <taxon>Hymenoscyphus</taxon>
    </lineage>
</organism>
<accession>A0A9N9PVF6</accession>
<feature type="transmembrane region" description="Helical" evidence="2">
    <location>
        <begin position="325"/>
        <end position="343"/>
    </location>
</feature>
<dbReference type="OrthoDB" id="3527261at2759"/>
<proteinExistence type="predicted"/>
<keyword evidence="2" id="KW-0472">Membrane</keyword>
<feature type="transmembrane region" description="Helical" evidence="2">
    <location>
        <begin position="349"/>
        <end position="367"/>
    </location>
</feature>
<protein>
    <submittedName>
        <fullName evidence="3">Uncharacterized protein</fullName>
    </submittedName>
</protein>